<feature type="domain" description="PorZ N-terminal beta-propeller" evidence="3">
    <location>
        <begin position="46"/>
        <end position="204"/>
    </location>
</feature>
<evidence type="ECO:0000313" key="4">
    <source>
        <dbReference type="EMBL" id="NYA71309.1"/>
    </source>
</evidence>
<dbReference type="InterPro" id="IPR011110">
    <property type="entry name" value="Reg_prop"/>
</dbReference>
<evidence type="ECO:0000259" key="3">
    <source>
        <dbReference type="Pfam" id="PF21544"/>
    </source>
</evidence>
<name>A0A7Y8Y2C0_9FLAO</name>
<proteinExistence type="predicted"/>
<dbReference type="SUPFAM" id="SSF101898">
    <property type="entry name" value="NHL repeat"/>
    <property type="match status" value="1"/>
</dbReference>
<organism evidence="4 5">
    <name type="scientific">Flavobacterium agri</name>
    <dbReference type="NCBI Taxonomy" id="2743471"/>
    <lineage>
        <taxon>Bacteria</taxon>
        <taxon>Pseudomonadati</taxon>
        <taxon>Bacteroidota</taxon>
        <taxon>Flavobacteriia</taxon>
        <taxon>Flavobacteriales</taxon>
        <taxon>Flavobacteriaceae</taxon>
        <taxon>Flavobacterium</taxon>
    </lineage>
</organism>
<evidence type="ECO:0000256" key="1">
    <source>
        <dbReference type="ARBA" id="ARBA00022729"/>
    </source>
</evidence>
<gene>
    <name evidence="4" type="ORF">HZF10_10285</name>
</gene>
<accession>A0A7Y8Y2C0</accession>
<comment type="caution">
    <text evidence="4">The sequence shown here is derived from an EMBL/GenBank/DDBJ whole genome shotgun (WGS) entry which is preliminary data.</text>
</comment>
<protein>
    <submittedName>
        <fullName evidence="4">T9SS type A sorting domain-containing protein</fullName>
    </submittedName>
</protein>
<sequence length="767" mass="84370">MKKNYIFIVAMLLASVFAFPQANPGWTGYFSYTEIKDLTQSPTRFYAASENALFSKDLTTNVIKTTNTIDGLSSQVISAVYHSAATNRTIVGYENGLINVINSDGTITKVVDIINKQLPPNIKRVNHFMESDGIIYISCDFGICQYNITNLQFGDTYYIGTGPSEIIIKQTAVFNGFIYVATQDYGIKRADITNPNLIDANQWTTVTTGSWAGIETFGTELVAVTSAGQLNRYNGSAFVGFNTLPAAPKDLRATSDYLIAVTAGKVSIFNQTLGLATQVFNYSITDVAVQFTCATVIGQNIYIGTLAHGVFVTTLANPTVFENITPDGPAKNNVFSLNTQTPDLWVTYGDYTYFYDPDPLLYEGISKFNAEGWNNIPYADVHPTGKDVNDLVRMTFNPNNPSQFYVSSYHSGLLKFENEEFVQLYDQTNSELESLVLGSVPSYISIRVEQSAFDSNGNLWMTNAKVEDGLKVLRANGTWESVDMSPIIDDFFSDSFGRLVVDKNDTKWMVTYANGVVAYNENAAEPYKKITVGSETGNLPINDARAIAIDKRNQLWIGTRKGLRVLSSVDRFNNEGQMRANEIVIETDDGDSELLYEQAINDICVDGANNKWIGTVDSGVFMFSSDGQEEIHHFTTTNSPLPSNAINDIEINGTTGEVYIATDKGLVSFKGVNTDPKDNLSSVYVYPNPVRPGFTGTVKIANLIDNANVKIADIAGNLVFEKVSEGGTVEWDTTAFGKYRVASGVYMIFIASDDGTETKVKKVMIVR</sequence>
<feature type="signal peptide" evidence="2">
    <location>
        <begin position="1"/>
        <end position="22"/>
    </location>
</feature>
<reference evidence="4 5" key="1">
    <citation type="submission" date="2020-07" db="EMBL/GenBank/DDBJ databases">
        <authorList>
            <person name="Sun Q."/>
        </authorList>
    </citation>
    <scope>NUCLEOTIDE SEQUENCE [LARGE SCALE GENOMIC DNA]</scope>
    <source>
        <strain evidence="4 5">MAH-1</strain>
    </source>
</reference>
<feature type="chain" id="PRO_5030922547" evidence="2">
    <location>
        <begin position="23"/>
        <end position="767"/>
    </location>
</feature>
<dbReference type="Gene3D" id="2.130.10.10">
    <property type="entry name" value="YVTN repeat-like/Quinoprotein amine dehydrogenase"/>
    <property type="match status" value="2"/>
</dbReference>
<evidence type="ECO:0000256" key="2">
    <source>
        <dbReference type="SAM" id="SignalP"/>
    </source>
</evidence>
<dbReference type="Proteomes" id="UP000535020">
    <property type="component" value="Unassembled WGS sequence"/>
</dbReference>
<dbReference type="Pfam" id="PF07494">
    <property type="entry name" value="Reg_prop"/>
    <property type="match status" value="1"/>
</dbReference>
<dbReference type="Pfam" id="PF21544">
    <property type="entry name" value="PorZ_N_b_propeller"/>
    <property type="match status" value="1"/>
</dbReference>
<dbReference type="InterPro" id="IPR026444">
    <property type="entry name" value="Secre_tail"/>
</dbReference>
<dbReference type="AlphaFoldDB" id="A0A7Y8Y2C0"/>
<keyword evidence="1 2" id="KW-0732">Signal</keyword>
<evidence type="ECO:0000313" key="5">
    <source>
        <dbReference type="Proteomes" id="UP000535020"/>
    </source>
</evidence>
<dbReference type="RefSeq" id="WP_176006124.1">
    <property type="nucleotide sequence ID" value="NZ_JABWMI010000011.1"/>
</dbReference>
<keyword evidence="5" id="KW-1185">Reference proteome</keyword>
<dbReference type="InterPro" id="IPR015943">
    <property type="entry name" value="WD40/YVTN_repeat-like_dom_sf"/>
</dbReference>
<dbReference type="NCBIfam" id="TIGR04183">
    <property type="entry name" value="Por_Secre_tail"/>
    <property type="match status" value="1"/>
</dbReference>
<dbReference type="EMBL" id="JACBJI010000004">
    <property type="protein sequence ID" value="NYA71309.1"/>
    <property type="molecule type" value="Genomic_DNA"/>
</dbReference>
<dbReference type="InterPro" id="IPR048954">
    <property type="entry name" value="PorZ_N"/>
</dbReference>